<proteinExistence type="predicted"/>
<keyword evidence="2" id="KW-0732">Signal</keyword>
<name>A0ABY4BN26_9FLAO</name>
<feature type="region of interest" description="Disordered" evidence="1">
    <location>
        <begin position="41"/>
        <end position="69"/>
    </location>
</feature>
<reference evidence="3 4" key="1">
    <citation type="submission" date="2022-03" db="EMBL/GenBank/DDBJ databases">
        <title>Chryseobacterium sp. isolated from particulate matters in swine house.</title>
        <authorList>
            <person name="Won M."/>
            <person name="Kim S.-J."/>
            <person name="Kwon S.-W."/>
        </authorList>
    </citation>
    <scope>NUCLEOTIDE SEQUENCE [LARGE SCALE GENOMIC DNA]</scope>
    <source>
        <strain evidence="3 4">SC2-2</strain>
    </source>
</reference>
<evidence type="ECO:0008006" key="5">
    <source>
        <dbReference type="Google" id="ProtNLM"/>
    </source>
</evidence>
<feature type="chain" id="PRO_5046132221" description="Cytochrome C" evidence="2">
    <location>
        <begin position="21"/>
        <end position="69"/>
    </location>
</feature>
<dbReference type="Proteomes" id="UP000831460">
    <property type="component" value="Chromosome"/>
</dbReference>
<dbReference type="PROSITE" id="PS51257">
    <property type="entry name" value="PROKAR_LIPOPROTEIN"/>
    <property type="match status" value="1"/>
</dbReference>
<dbReference type="RefSeq" id="WP_243548567.1">
    <property type="nucleotide sequence ID" value="NZ_CP094532.1"/>
</dbReference>
<evidence type="ECO:0000313" key="4">
    <source>
        <dbReference type="Proteomes" id="UP000831460"/>
    </source>
</evidence>
<sequence>MKKIVWFAAAILLFALTSCREQENLPYFHKEDMDTAKDLMMNRNSSEDSDSVLVGLPQENAPNVKPPIK</sequence>
<accession>A0ABY4BN26</accession>
<feature type="signal peptide" evidence="2">
    <location>
        <begin position="1"/>
        <end position="20"/>
    </location>
</feature>
<organism evidence="3 4">
    <name type="scientific">Chryseobacterium suipulveris</name>
    <dbReference type="NCBI Taxonomy" id="2929800"/>
    <lineage>
        <taxon>Bacteria</taxon>
        <taxon>Pseudomonadati</taxon>
        <taxon>Bacteroidota</taxon>
        <taxon>Flavobacteriia</taxon>
        <taxon>Flavobacteriales</taxon>
        <taxon>Weeksellaceae</taxon>
        <taxon>Chryseobacterium group</taxon>
        <taxon>Chryseobacterium</taxon>
    </lineage>
</organism>
<evidence type="ECO:0000256" key="1">
    <source>
        <dbReference type="SAM" id="MobiDB-lite"/>
    </source>
</evidence>
<dbReference type="EMBL" id="CP094532">
    <property type="protein sequence ID" value="UOE40597.1"/>
    <property type="molecule type" value="Genomic_DNA"/>
</dbReference>
<keyword evidence="4" id="KW-1185">Reference proteome</keyword>
<gene>
    <name evidence="3" type="ORF">MTP09_11905</name>
</gene>
<evidence type="ECO:0000256" key="2">
    <source>
        <dbReference type="SAM" id="SignalP"/>
    </source>
</evidence>
<evidence type="ECO:0000313" key="3">
    <source>
        <dbReference type="EMBL" id="UOE40597.1"/>
    </source>
</evidence>
<protein>
    <recommendedName>
        <fullName evidence="5">Cytochrome C</fullName>
    </recommendedName>
</protein>